<dbReference type="InterPro" id="IPR027304">
    <property type="entry name" value="Trigger_fact/SurA_dom_sf"/>
</dbReference>
<evidence type="ECO:0000313" key="1">
    <source>
        <dbReference type="EMBL" id="SFD68384.1"/>
    </source>
</evidence>
<gene>
    <name evidence="1" type="ORF">SAMN02745121_01137</name>
</gene>
<accession>A0A1I1UCH1</accession>
<name>A0A1I1UCH1_9BACT</name>
<reference evidence="2" key="1">
    <citation type="submission" date="2016-10" db="EMBL/GenBank/DDBJ databases">
        <authorList>
            <person name="Varghese N."/>
            <person name="Submissions S."/>
        </authorList>
    </citation>
    <scope>NUCLEOTIDE SEQUENCE [LARGE SCALE GENOMIC DNA]</scope>
    <source>
        <strain evidence="2">ATCC 25963</strain>
    </source>
</reference>
<protein>
    <submittedName>
        <fullName evidence="1">Uncharacterized protein</fullName>
    </submittedName>
</protein>
<evidence type="ECO:0000313" key="2">
    <source>
        <dbReference type="Proteomes" id="UP000199400"/>
    </source>
</evidence>
<dbReference type="RefSeq" id="WP_096329607.1">
    <property type="nucleotide sequence ID" value="NZ_FOMX01000003.1"/>
</dbReference>
<keyword evidence="2" id="KW-1185">Reference proteome</keyword>
<dbReference type="AlphaFoldDB" id="A0A1I1UCH1"/>
<organism evidence="1 2">
    <name type="scientific">Nannocystis exedens</name>
    <dbReference type="NCBI Taxonomy" id="54"/>
    <lineage>
        <taxon>Bacteria</taxon>
        <taxon>Pseudomonadati</taxon>
        <taxon>Myxococcota</taxon>
        <taxon>Polyangia</taxon>
        <taxon>Nannocystales</taxon>
        <taxon>Nannocystaceae</taxon>
        <taxon>Nannocystis</taxon>
    </lineage>
</organism>
<dbReference type="EMBL" id="FOMX01000003">
    <property type="protein sequence ID" value="SFD68384.1"/>
    <property type="molecule type" value="Genomic_DNA"/>
</dbReference>
<proteinExistence type="predicted"/>
<dbReference type="STRING" id="54.SAMN02745121_01137"/>
<dbReference type="Proteomes" id="UP000199400">
    <property type="component" value="Unassembled WGS sequence"/>
</dbReference>
<sequence length="121" mass="14082">MNFHDENFLPGGETLAGARKRVLVGVLAERELARQNLELPAERVQEVARWFRARFDLTTRARTEAFLAHAGLTPERFTAQMRELATLDAIERQFVATIDARLPDHRRLLTIRDFLLRQEER</sequence>
<dbReference type="SUPFAM" id="SSF109998">
    <property type="entry name" value="Triger factor/SurA peptide-binding domain-like"/>
    <property type="match status" value="1"/>
</dbReference>